<dbReference type="InterPro" id="IPR001650">
    <property type="entry name" value="Helicase_C-like"/>
</dbReference>
<evidence type="ECO:0000259" key="12">
    <source>
        <dbReference type="PROSITE" id="PS51192"/>
    </source>
</evidence>
<dbReference type="GO" id="GO:0003678">
    <property type="term" value="F:DNA helicase activity"/>
    <property type="evidence" value="ECO:0007669"/>
    <property type="project" value="UniProtKB-EC"/>
</dbReference>
<gene>
    <name evidence="14" type="ORF">D9615_002226</name>
</gene>
<dbReference type="EMBL" id="JAACJP010000003">
    <property type="protein sequence ID" value="KAF5386168.1"/>
    <property type="molecule type" value="Genomic_DNA"/>
</dbReference>
<dbReference type="CDD" id="cd18793">
    <property type="entry name" value="SF2_C_SNF"/>
    <property type="match status" value="1"/>
</dbReference>
<dbReference type="InterPro" id="IPR027417">
    <property type="entry name" value="P-loop_NTPase"/>
</dbReference>
<name>A0A8H5M9T9_9AGAR</name>
<dbReference type="GO" id="GO:0005694">
    <property type="term" value="C:chromosome"/>
    <property type="evidence" value="ECO:0007669"/>
    <property type="project" value="UniProtKB-ARBA"/>
</dbReference>
<proteinExistence type="inferred from homology"/>
<evidence type="ECO:0000256" key="1">
    <source>
        <dbReference type="ARBA" id="ARBA00004123"/>
    </source>
</evidence>
<dbReference type="EC" id="3.6.4.12" evidence="3"/>
<dbReference type="Proteomes" id="UP000565441">
    <property type="component" value="Unassembled WGS sequence"/>
</dbReference>
<evidence type="ECO:0000256" key="6">
    <source>
        <dbReference type="ARBA" id="ARBA00022806"/>
    </source>
</evidence>
<reference evidence="14 15" key="1">
    <citation type="journal article" date="2020" name="ISME J.">
        <title>Uncovering the hidden diversity of litter-decomposition mechanisms in mushroom-forming fungi.</title>
        <authorList>
            <person name="Floudas D."/>
            <person name="Bentzer J."/>
            <person name="Ahren D."/>
            <person name="Johansson T."/>
            <person name="Persson P."/>
            <person name="Tunlid A."/>
        </authorList>
    </citation>
    <scope>NUCLEOTIDE SEQUENCE [LARGE SCALE GENOMIC DNA]</scope>
    <source>
        <strain evidence="14 15">CBS 661.87</strain>
    </source>
</reference>
<feature type="compositionally biased region" description="Acidic residues" evidence="11">
    <location>
        <begin position="379"/>
        <end position="392"/>
    </location>
</feature>
<dbReference type="Gene3D" id="3.40.50.10810">
    <property type="entry name" value="Tandem AAA-ATPase domain"/>
    <property type="match status" value="1"/>
</dbReference>
<dbReference type="InterPro" id="IPR049730">
    <property type="entry name" value="SNF2/RAD54-like_C"/>
</dbReference>
<dbReference type="InterPro" id="IPR000330">
    <property type="entry name" value="SNF2_N"/>
</dbReference>
<dbReference type="Pfam" id="PF00176">
    <property type="entry name" value="SNF2-rel_dom"/>
    <property type="match status" value="1"/>
</dbReference>
<dbReference type="PANTHER" id="PTHR10799">
    <property type="entry name" value="SNF2/RAD54 HELICASE FAMILY"/>
    <property type="match status" value="1"/>
</dbReference>
<dbReference type="GO" id="GO:0005634">
    <property type="term" value="C:nucleus"/>
    <property type="evidence" value="ECO:0007669"/>
    <property type="project" value="UniProtKB-SubCell"/>
</dbReference>
<dbReference type="Pfam" id="PF00271">
    <property type="entry name" value="Helicase_C"/>
    <property type="match status" value="1"/>
</dbReference>
<dbReference type="SMART" id="SM00490">
    <property type="entry name" value="HELICc"/>
    <property type="match status" value="1"/>
</dbReference>
<evidence type="ECO:0000256" key="7">
    <source>
        <dbReference type="ARBA" id="ARBA00022840"/>
    </source>
</evidence>
<evidence type="ECO:0000256" key="8">
    <source>
        <dbReference type="ARBA" id="ARBA00022853"/>
    </source>
</evidence>
<evidence type="ECO:0000256" key="3">
    <source>
        <dbReference type="ARBA" id="ARBA00012551"/>
    </source>
</evidence>
<feature type="region of interest" description="Disordered" evidence="11">
    <location>
        <begin position="375"/>
        <end position="406"/>
    </location>
</feature>
<keyword evidence="8" id="KW-0156">Chromatin regulator</keyword>
<feature type="compositionally biased region" description="Basic and acidic residues" evidence="11">
    <location>
        <begin position="393"/>
        <end position="406"/>
    </location>
</feature>
<feature type="domain" description="Helicase ATP-binding" evidence="12">
    <location>
        <begin position="572"/>
        <end position="753"/>
    </location>
</feature>
<feature type="domain" description="Helicase C-terminal" evidence="13">
    <location>
        <begin position="966"/>
        <end position="1121"/>
    </location>
</feature>
<evidence type="ECO:0000256" key="5">
    <source>
        <dbReference type="ARBA" id="ARBA00022801"/>
    </source>
</evidence>
<dbReference type="GO" id="GO:0016787">
    <property type="term" value="F:hydrolase activity"/>
    <property type="evidence" value="ECO:0007669"/>
    <property type="project" value="UniProtKB-KW"/>
</dbReference>
<evidence type="ECO:0000256" key="4">
    <source>
        <dbReference type="ARBA" id="ARBA00022741"/>
    </source>
</evidence>
<dbReference type="PROSITE" id="PS51192">
    <property type="entry name" value="HELICASE_ATP_BIND_1"/>
    <property type="match status" value="1"/>
</dbReference>
<comment type="subcellular location">
    <subcellularLocation>
        <location evidence="1">Nucleus</location>
    </subcellularLocation>
</comment>
<evidence type="ECO:0000256" key="10">
    <source>
        <dbReference type="ARBA" id="ARBA00023242"/>
    </source>
</evidence>
<evidence type="ECO:0000313" key="14">
    <source>
        <dbReference type="EMBL" id="KAF5386168.1"/>
    </source>
</evidence>
<dbReference type="PROSITE" id="PS51194">
    <property type="entry name" value="HELICASE_CTER"/>
    <property type="match status" value="1"/>
</dbReference>
<comment type="similarity">
    <text evidence="2">Belongs to the SNF2/RAD54 helicase family.</text>
</comment>
<feature type="compositionally biased region" description="Polar residues" evidence="11">
    <location>
        <begin position="63"/>
        <end position="75"/>
    </location>
</feature>
<dbReference type="InterPro" id="IPR038718">
    <property type="entry name" value="SNF2-like_sf"/>
</dbReference>
<keyword evidence="10" id="KW-0539">Nucleus</keyword>
<feature type="region of interest" description="Disordered" evidence="11">
    <location>
        <begin position="1"/>
        <end position="75"/>
    </location>
</feature>
<dbReference type="OrthoDB" id="5857104at2759"/>
<feature type="compositionally biased region" description="Basic residues" evidence="11">
    <location>
        <begin position="853"/>
        <end position="865"/>
    </location>
</feature>
<keyword evidence="7" id="KW-0067">ATP-binding</keyword>
<accession>A0A8H5M9T9</accession>
<dbReference type="GO" id="GO:0003677">
    <property type="term" value="F:DNA binding"/>
    <property type="evidence" value="ECO:0007669"/>
    <property type="project" value="UniProtKB-KW"/>
</dbReference>
<dbReference type="GO" id="GO:0140658">
    <property type="term" value="F:ATP-dependent chromatin remodeler activity"/>
    <property type="evidence" value="ECO:0007669"/>
    <property type="project" value="UniProtKB-ARBA"/>
</dbReference>
<dbReference type="SUPFAM" id="SSF81585">
    <property type="entry name" value="PsbU/PolX domain-like"/>
    <property type="match status" value="1"/>
</dbReference>
<keyword evidence="5" id="KW-0378">Hydrolase</keyword>
<dbReference type="FunFam" id="3.40.50.10810:FF:000014">
    <property type="entry name" value="SWI/SNF-related matrix-associated actin-dependent regulator of chromatin subfamily A containing DEAD/H box 1"/>
    <property type="match status" value="1"/>
</dbReference>
<keyword evidence="6" id="KW-0347">Helicase</keyword>
<dbReference type="Gene3D" id="3.40.50.300">
    <property type="entry name" value="P-loop containing nucleotide triphosphate hydrolases"/>
    <property type="match status" value="1"/>
</dbReference>
<keyword evidence="9" id="KW-0238">DNA-binding</keyword>
<sequence length="1149" mass="127817">MQSSAEAIASNKKSALEQLRFSRQQNSSSQYHTIASSSGPGSSTLAYSPPAQSRDATVASRFFPTTPSSNGTILVPSSSPLTADGKPHFYQPFTHSDVYDVARSAGNDHANSWGRHHRMGADPLSAPSGFVSSGSHHHASLRRPWARDDAITGEMQEDGPPRKRANLGVTHDASDITASPPSPEIQRLGQRRRIATQSMESNITSSDDSLPDVTKILAGPSKPRIMKGRSPSPATSAAADPVLDSKFTRFRLTMPMESPSRVQAAWVLAKGDVKKATGLLSDPLWVAPSSPTTRKTEKDTVGRVKEIEEATKAQRVAVKEKGKKSLIYANRPILDAKPPSVSTPQPKRVIDLTTGTPASPETPVVMPRRKRIKKMVVDSESEAEFGESDDDDRQGKSGRSEPAKDLRALEYFNTTGADALQELTGCTPEQAETIIQLRPFVSIDDLNAKLGQGKKKTGPAGISPRMFEECQKIFDEYGVVDNILEDCEEIGATLRAAIATWTITSAAEKGKGREDCATLSPMSDADDGALSLVALGSLKSQKSKDYLVTQPSLLSETVRLKEYQLLGVNWLNLLYRSNLSCILADEMGTYYSACLGKTIQVISFLAHLKEKGNKGPHLVVVPSSTLENWCREFARFAPSIAVQTYYAGKDERAELRQTLYDTQRCKSGTDDGWEVLITTYNLAQGDDRDRKFFRRIEWDSCVYDEGHVLKNFQSQRYQSLLKFGSNWRLLLTGTPLQNNLQELVSLMNFILPHHFAESINSLRAIFKVKGDSKVTLLAQERVSRAKKMMTPFVLRRRKDQVLKDLPNKTERIEWCKMTDLQQSIYEDALQRSRKTVFDETITADDAESPLTKGRPKASKKKVRTNGRTKDKMYLENSSNVLMDLRKAASHPMLFRTHYTDAILSGITKQLLKEPDFKKRGALFDLVKEDMSVMTDAELQVFCATYKSTRKYLQDEKCYLDAGKVQVLMKLLTDYRKDGRKVLVFSQFTQILDILQAILKHNSINYLILTGSTPVDVRQTLVDEFTEDQSIPVFLLSTKAGGMGINLTAASVVIMFDQDFNPHNDRQAQDRAYRIGQKRDVEVVKLISRGTIEEDMLKLGETKLALDEAVAGETEKEESAPEREMKTSLMNVLRQQFEKQQGSITSEGSA</sequence>
<keyword evidence="15" id="KW-1185">Reference proteome</keyword>
<evidence type="ECO:0000256" key="9">
    <source>
        <dbReference type="ARBA" id="ARBA00023125"/>
    </source>
</evidence>
<dbReference type="AlphaFoldDB" id="A0A8H5M9T9"/>
<feature type="region of interest" description="Disordered" evidence="11">
    <location>
        <begin position="846"/>
        <end position="865"/>
    </location>
</feature>
<evidence type="ECO:0000259" key="13">
    <source>
        <dbReference type="PROSITE" id="PS51194"/>
    </source>
</evidence>
<feature type="region of interest" description="Disordered" evidence="11">
    <location>
        <begin position="337"/>
        <end position="363"/>
    </location>
</feature>
<keyword evidence="4" id="KW-0547">Nucleotide-binding</keyword>
<protein>
    <recommendedName>
        <fullName evidence="3">DNA helicase</fullName>
        <ecNumber evidence="3">3.6.4.12</ecNumber>
    </recommendedName>
</protein>
<organism evidence="14 15">
    <name type="scientific">Tricholomella constricta</name>
    <dbReference type="NCBI Taxonomy" id="117010"/>
    <lineage>
        <taxon>Eukaryota</taxon>
        <taxon>Fungi</taxon>
        <taxon>Dikarya</taxon>
        <taxon>Basidiomycota</taxon>
        <taxon>Agaricomycotina</taxon>
        <taxon>Agaricomycetes</taxon>
        <taxon>Agaricomycetidae</taxon>
        <taxon>Agaricales</taxon>
        <taxon>Tricholomatineae</taxon>
        <taxon>Lyophyllaceae</taxon>
        <taxon>Tricholomella</taxon>
    </lineage>
</organism>
<evidence type="ECO:0000256" key="2">
    <source>
        <dbReference type="ARBA" id="ARBA00007025"/>
    </source>
</evidence>
<dbReference type="GO" id="GO:0005524">
    <property type="term" value="F:ATP binding"/>
    <property type="evidence" value="ECO:0007669"/>
    <property type="project" value="UniProtKB-KW"/>
</dbReference>
<comment type="caution">
    <text evidence="14">The sequence shown here is derived from an EMBL/GenBank/DDBJ whole genome shotgun (WGS) entry which is preliminary data.</text>
</comment>
<evidence type="ECO:0000256" key="11">
    <source>
        <dbReference type="SAM" id="MobiDB-lite"/>
    </source>
</evidence>
<feature type="compositionally biased region" description="Polar residues" evidence="11">
    <location>
        <begin position="21"/>
        <end position="55"/>
    </location>
</feature>
<evidence type="ECO:0000313" key="15">
    <source>
        <dbReference type="Proteomes" id="UP000565441"/>
    </source>
</evidence>
<feature type="region of interest" description="Disordered" evidence="11">
    <location>
        <begin position="129"/>
        <end position="188"/>
    </location>
</feature>
<dbReference type="SMART" id="SM00487">
    <property type="entry name" value="DEXDc"/>
    <property type="match status" value="1"/>
</dbReference>
<dbReference type="InterPro" id="IPR014001">
    <property type="entry name" value="Helicase_ATP-bd"/>
</dbReference>
<dbReference type="SUPFAM" id="SSF52540">
    <property type="entry name" value="P-loop containing nucleoside triphosphate hydrolases"/>
    <property type="match status" value="2"/>
</dbReference>